<evidence type="ECO:0000259" key="1">
    <source>
        <dbReference type="Pfam" id="PF00248"/>
    </source>
</evidence>
<dbReference type="CDD" id="cd19101">
    <property type="entry name" value="AKR_unchar"/>
    <property type="match status" value="1"/>
</dbReference>
<reference evidence="2 3" key="1">
    <citation type="submission" date="2023-05" db="EMBL/GenBank/DDBJ databases">
        <title>A 100% complete, gapless, phased diploid assembly of the Scenedesmus obliquus UTEX 3031 genome.</title>
        <authorList>
            <person name="Biondi T.C."/>
            <person name="Hanschen E.R."/>
            <person name="Kwon T."/>
            <person name="Eng W."/>
            <person name="Kruse C.P.S."/>
            <person name="Koehler S.I."/>
            <person name="Kunde Y."/>
            <person name="Gleasner C.D."/>
            <person name="You Mak K.T."/>
            <person name="Polle J."/>
            <person name="Hovde B.T."/>
            <person name="Starkenburg S.R."/>
        </authorList>
    </citation>
    <scope>NUCLEOTIDE SEQUENCE [LARGE SCALE GENOMIC DNA]</scope>
    <source>
        <strain evidence="2 3">DOE0152z</strain>
    </source>
</reference>
<dbReference type="SUPFAM" id="SSF51430">
    <property type="entry name" value="NAD(P)-linked oxidoreductase"/>
    <property type="match status" value="1"/>
</dbReference>
<protein>
    <recommendedName>
        <fullName evidence="1">NADP-dependent oxidoreductase domain-containing protein</fullName>
    </recommendedName>
</protein>
<proteinExistence type="predicted"/>
<accession>A0ABY8TP90</accession>
<dbReference type="Pfam" id="PF00248">
    <property type="entry name" value="Aldo_ket_red"/>
    <property type="match status" value="1"/>
</dbReference>
<feature type="domain" description="NADP-dependent oxidoreductase" evidence="1">
    <location>
        <begin position="52"/>
        <end position="359"/>
    </location>
</feature>
<dbReference type="PANTHER" id="PTHR43147:SF4">
    <property type="entry name" value="NADP-DEPENDENT OXIDOREDUCTASE DOMAIN-CONTAINING PROTEIN"/>
    <property type="match status" value="1"/>
</dbReference>
<dbReference type="InterPro" id="IPR023210">
    <property type="entry name" value="NADP_OxRdtase_dom"/>
</dbReference>
<dbReference type="EMBL" id="CP126209">
    <property type="protein sequence ID" value="WIA10116.1"/>
    <property type="molecule type" value="Genomic_DNA"/>
</dbReference>
<sequence>MLARTHVHQRAFQAHNSSSKHASSRLACRAVAAPAKVELKAAGTTQGVEFAPLINGCWQLAGGHGREVFDGLEDKLRAHAEAGFTTFDTADIYGPSEGILGQFSSSWKDAGKQPLQVFTKYVPNIFNSRPSPASVEAAIKKSLSNLQVEQLDLVQMHWWDYNIGGMVDAAKCLADLQAKGLIKQVGLTNMDVAAVSKIVDAGVPVANNQVQFSLLDRRPLNGMLEYCQAHGIKLLSYGSVAGGLLSDRYVEEPKKGLFGQAKFSPVDLNTSSLKMYWGVAKQFGGQELWRELLQVLHQVAQKHNVSVANVALRWVMQQGDAHTVFPIVGMRSAAHIQDNVRVLSLQLDAADLAAIDEVLAKATGPAGDIYSFERGN</sequence>
<dbReference type="Gene3D" id="3.20.20.100">
    <property type="entry name" value="NADP-dependent oxidoreductase domain"/>
    <property type="match status" value="1"/>
</dbReference>
<organism evidence="2 3">
    <name type="scientific">Tetradesmus obliquus</name>
    <name type="common">Green alga</name>
    <name type="synonym">Acutodesmus obliquus</name>
    <dbReference type="NCBI Taxonomy" id="3088"/>
    <lineage>
        <taxon>Eukaryota</taxon>
        <taxon>Viridiplantae</taxon>
        <taxon>Chlorophyta</taxon>
        <taxon>core chlorophytes</taxon>
        <taxon>Chlorophyceae</taxon>
        <taxon>CS clade</taxon>
        <taxon>Sphaeropleales</taxon>
        <taxon>Scenedesmaceae</taxon>
        <taxon>Tetradesmus</taxon>
    </lineage>
</organism>
<evidence type="ECO:0000313" key="3">
    <source>
        <dbReference type="Proteomes" id="UP001244341"/>
    </source>
</evidence>
<dbReference type="PRINTS" id="PR00069">
    <property type="entry name" value="ALDKETRDTASE"/>
</dbReference>
<evidence type="ECO:0000313" key="2">
    <source>
        <dbReference type="EMBL" id="WIA10116.1"/>
    </source>
</evidence>
<name>A0ABY8TP90_TETOB</name>
<dbReference type="InterPro" id="IPR020471">
    <property type="entry name" value="AKR"/>
</dbReference>
<dbReference type="Proteomes" id="UP001244341">
    <property type="component" value="Chromosome 2b"/>
</dbReference>
<keyword evidence="3" id="KW-1185">Reference proteome</keyword>
<dbReference type="PANTHER" id="PTHR43147">
    <property type="entry name" value="PROTEIN TAS"/>
    <property type="match status" value="1"/>
</dbReference>
<dbReference type="InterPro" id="IPR036812">
    <property type="entry name" value="NAD(P)_OxRdtase_dom_sf"/>
</dbReference>
<gene>
    <name evidence="2" type="ORF">OEZ85_010323</name>
</gene>